<dbReference type="InterPro" id="IPR001680">
    <property type="entry name" value="WD40_rpt"/>
</dbReference>
<dbReference type="PANTHER" id="PTHR15653:SF0">
    <property type="entry name" value="CONNECTOR OF KINASE TO AP-1, ISOFORM E"/>
    <property type="match status" value="1"/>
</dbReference>
<dbReference type="PROSITE" id="PS50082">
    <property type="entry name" value="WD_REPEATS_2"/>
    <property type="match status" value="4"/>
</dbReference>
<keyword evidence="2" id="KW-0677">Repeat</keyword>
<evidence type="ECO:0000256" key="2">
    <source>
        <dbReference type="ARBA" id="ARBA00022737"/>
    </source>
</evidence>
<feature type="compositionally biased region" description="Low complexity" evidence="6">
    <location>
        <begin position="132"/>
        <end position="146"/>
    </location>
</feature>
<evidence type="ECO:0000256" key="3">
    <source>
        <dbReference type="ARBA" id="ARBA00023054"/>
    </source>
</evidence>
<keyword evidence="1 4" id="KW-0853">WD repeat</keyword>
<protein>
    <submittedName>
        <fullName evidence="8">Striatin3 family protein putative</fullName>
    </submittedName>
</protein>
<dbReference type="Pfam" id="PF00400">
    <property type="entry name" value="WD40"/>
    <property type="match status" value="4"/>
</dbReference>
<dbReference type="AlphaFoldDB" id="F0WAN1"/>
<feature type="compositionally biased region" description="Low complexity" evidence="6">
    <location>
        <begin position="221"/>
        <end position="236"/>
    </location>
</feature>
<evidence type="ECO:0000259" key="7">
    <source>
        <dbReference type="Pfam" id="PF08232"/>
    </source>
</evidence>
<feature type="repeat" description="WD" evidence="4">
    <location>
        <begin position="489"/>
        <end position="530"/>
    </location>
</feature>
<dbReference type="InterPro" id="IPR051488">
    <property type="entry name" value="WD_repeat_striatin"/>
</dbReference>
<dbReference type="EMBL" id="FR824091">
    <property type="protein sequence ID" value="CCA18202.1"/>
    <property type="molecule type" value="Genomic_DNA"/>
</dbReference>
<proteinExistence type="predicted"/>
<feature type="repeat" description="WD" evidence="4">
    <location>
        <begin position="259"/>
        <end position="292"/>
    </location>
</feature>
<feature type="compositionally biased region" description="Polar residues" evidence="6">
    <location>
        <begin position="165"/>
        <end position="188"/>
    </location>
</feature>
<evidence type="ECO:0000256" key="4">
    <source>
        <dbReference type="PROSITE-ProRule" id="PRU00221"/>
    </source>
</evidence>
<dbReference type="HOGENOM" id="CLU_009108_0_0_1"/>
<dbReference type="InterPro" id="IPR019775">
    <property type="entry name" value="WD40_repeat_CS"/>
</dbReference>
<feature type="region of interest" description="Disordered" evidence="6">
    <location>
        <begin position="165"/>
        <end position="240"/>
    </location>
</feature>
<evidence type="ECO:0000256" key="5">
    <source>
        <dbReference type="SAM" id="Coils"/>
    </source>
</evidence>
<dbReference type="Gene3D" id="1.20.5.300">
    <property type="match status" value="1"/>
</dbReference>
<evidence type="ECO:0000256" key="1">
    <source>
        <dbReference type="ARBA" id="ARBA00022574"/>
    </source>
</evidence>
<feature type="coiled-coil region" evidence="5">
    <location>
        <begin position="65"/>
        <end position="99"/>
    </location>
</feature>
<feature type="repeat" description="WD" evidence="4">
    <location>
        <begin position="381"/>
        <end position="422"/>
    </location>
</feature>
<dbReference type="Pfam" id="PF08232">
    <property type="entry name" value="Striatin"/>
    <property type="match status" value="1"/>
</dbReference>
<reference evidence="8" key="2">
    <citation type="submission" date="2011-02" db="EMBL/GenBank/DDBJ databases">
        <authorList>
            <person name="MacLean D."/>
        </authorList>
    </citation>
    <scope>NUCLEOTIDE SEQUENCE</scope>
</reference>
<name>F0WAN1_9STRA</name>
<dbReference type="InterPro" id="IPR015943">
    <property type="entry name" value="WD40/YVTN_repeat-like_dom_sf"/>
</dbReference>
<dbReference type="SUPFAM" id="SSF50978">
    <property type="entry name" value="WD40 repeat-like"/>
    <property type="match status" value="1"/>
</dbReference>
<dbReference type="PROSITE" id="PS50294">
    <property type="entry name" value="WD_REPEATS_REGION"/>
    <property type="match status" value="4"/>
</dbReference>
<evidence type="ECO:0000313" key="8">
    <source>
        <dbReference type="EMBL" id="CCA18202.1"/>
    </source>
</evidence>
<keyword evidence="3 5" id="KW-0175">Coiled coil</keyword>
<gene>
    <name evidence="8" type="primary">AlNc14C46G3745</name>
    <name evidence="8" type="ORF">ALNC14_043450</name>
</gene>
<feature type="repeat" description="WD" evidence="4">
    <location>
        <begin position="531"/>
        <end position="564"/>
    </location>
</feature>
<feature type="compositionally biased region" description="Basic and acidic residues" evidence="6">
    <location>
        <begin position="203"/>
        <end position="215"/>
    </location>
</feature>
<dbReference type="InterPro" id="IPR013258">
    <property type="entry name" value="Striatin_N"/>
</dbReference>
<feature type="region of interest" description="Disordered" evidence="6">
    <location>
        <begin position="121"/>
        <end position="152"/>
    </location>
</feature>
<sequence>MRTASFGFRARTYLQILHLNQGIFLILSRACFDGHSTRRHYCEMDSVDSALRFLQKQFSGFENEAIQWNIEKRSLEVKVKELENEKAEQEDRFKDALLRIKMLEFALRQERGRYLVSPAPVTSVSNVNGRRTASGNSTSASSSSNGQFGKESSGAEIFRRVCSGTQRSQETVQNSTHSDTSSCESKMGSQIFRLEGNSNPKNKSLETEITREISRPKRNSRVNSSSVSATTDGSSTNKPFIIPQAAKSNQRAHKLKVELFGHLDAVRSLSFHPTEPILVSGSEDCTIRLWNLAAMSVGPPAQRPAEQDSFFTLRKHSDCVLAVSMISSENYPGVQPQRLGAFVSAGRDGSISLVEIPRLDTERVEPYTYEEYQELEVYTEKNAHDDAIWHLHAHPLSNILFSAGADGVVRTWGINTELALKSELRCTPKHHSQATGHNFQGALIPTSVHTILPDTKTCAVGYTSGAIGQFDFHGEQLIELLVASDFDRFGGREAQVNKIVSHPTMPLIIAGHQDGRIRFYDLRAGECIGVVNAHLDAVSSISINATGLAFTSIGHDGAFRVWSIADRLCVFEHSAYKRKYSEAAHDIVYHPSRNFLATAGADGIIKVFQ</sequence>
<reference evidence="8" key="1">
    <citation type="journal article" date="2011" name="PLoS Biol.">
        <title>Gene gain and loss during evolution of obligate parasitism in the white rust pathogen of Arabidopsis thaliana.</title>
        <authorList>
            <person name="Kemen E."/>
            <person name="Gardiner A."/>
            <person name="Schultz-Larsen T."/>
            <person name="Kemen A.C."/>
            <person name="Balmuth A.L."/>
            <person name="Robert-Seilaniantz A."/>
            <person name="Bailey K."/>
            <person name="Holub E."/>
            <person name="Studholme D.J."/>
            <person name="Maclean D."/>
            <person name="Jones J.D."/>
        </authorList>
    </citation>
    <scope>NUCLEOTIDE SEQUENCE</scope>
</reference>
<dbReference type="CDD" id="cd00200">
    <property type="entry name" value="WD40"/>
    <property type="match status" value="1"/>
</dbReference>
<feature type="compositionally biased region" description="Polar residues" evidence="6">
    <location>
        <begin position="121"/>
        <end position="131"/>
    </location>
</feature>
<dbReference type="PROSITE" id="PS00678">
    <property type="entry name" value="WD_REPEATS_1"/>
    <property type="match status" value="1"/>
</dbReference>
<evidence type="ECO:0000256" key="6">
    <source>
        <dbReference type="SAM" id="MobiDB-lite"/>
    </source>
</evidence>
<accession>F0WAN1</accession>
<organism evidence="8">
    <name type="scientific">Albugo laibachii Nc14</name>
    <dbReference type="NCBI Taxonomy" id="890382"/>
    <lineage>
        <taxon>Eukaryota</taxon>
        <taxon>Sar</taxon>
        <taxon>Stramenopiles</taxon>
        <taxon>Oomycota</taxon>
        <taxon>Peronosporomycetes</taxon>
        <taxon>Albuginales</taxon>
        <taxon>Albuginaceae</taxon>
        <taxon>Albugo</taxon>
    </lineage>
</organism>
<dbReference type="PANTHER" id="PTHR15653">
    <property type="entry name" value="STRIATIN"/>
    <property type="match status" value="1"/>
</dbReference>
<feature type="domain" description="Striatin N-terminal" evidence="7">
    <location>
        <begin position="50"/>
        <end position="168"/>
    </location>
</feature>
<dbReference type="InterPro" id="IPR036322">
    <property type="entry name" value="WD40_repeat_dom_sf"/>
</dbReference>
<dbReference type="Gene3D" id="2.130.10.10">
    <property type="entry name" value="YVTN repeat-like/Quinoprotein amine dehydrogenase"/>
    <property type="match status" value="2"/>
</dbReference>
<dbReference type="SMART" id="SM00320">
    <property type="entry name" value="WD40"/>
    <property type="match status" value="6"/>
</dbReference>